<feature type="domain" description="Cystatin" evidence="3">
    <location>
        <begin position="339"/>
        <end position="449"/>
    </location>
</feature>
<dbReference type="Pfam" id="PF00031">
    <property type="entry name" value="Cystatin"/>
    <property type="match status" value="3"/>
</dbReference>
<sequence length="528" mass="61324">MVWKVPLLVGLIVLGTHLWTIDKEFVDITKDLDYFVASVEFAVAQFNDNNPEENTYRLLEVGRAQKKLPVRTRKTAMLWKAFLLVGLIVMGIRDCSFRFVDINKNNEDFSISVEYVVFHFNENQDDNFAYKFLRVRRSQSQRNKLLFLVDLEMGRTICKKFEEDIDNCPLQEGQGEKKTYSSGALRGREGQTPLRPFDRGTMTKYLCPFMLILIIPVALAVGGDQAKNEVKALRYFESINISNANVKQCVWFAMKEYNKGSKDKYVFLVDRTLHAKLQITDRMEYQINVQIARSNCKKPLNNTINCVTQKNSKLEKALLFLVITVGLVSRRVQAWGSPKIVRPFEDIPETYVYVQQALWYAMKEYNKASKDQYNFKVVNILKSQEQITDSLEYYLEVNIARTMCKKSVGENENCLLQQNPKMKKADEETATSIYFLPTVEFAVDTFNQKSQEEYAYRVEHILSSWKEEVNFPAVYSMKLQMRRTISKKFEESLDTCHFQQSYSPNNVRQGTHLHGVYSCEGYRDGLGQ</sequence>
<feature type="region of interest" description="Disordered" evidence="1">
    <location>
        <begin position="172"/>
        <end position="191"/>
    </location>
</feature>
<dbReference type="GO" id="GO:0004869">
    <property type="term" value="F:cysteine-type endopeptidase inhibitor activity"/>
    <property type="evidence" value="ECO:0007669"/>
    <property type="project" value="InterPro"/>
</dbReference>
<dbReference type="CDD" id="cd00042">
    <property type="entry name" value="CY"/>
    <property type="match status" value="2"/>
</dbReference>
<dbReference type="InterPro" id="IPR052691">
    <property type="entry name" value="Sperm_Mat_Cystatin"/>
</dbReference>
<organism evidence="4 5">
    <name type="scientific">Microtus ochrogaster</name>
    <name type="common">Prairie vole</name>
    <dbReference type="NCBI Taxonomy" id="79684"/>
    <lineage>
        <taxon>Eukaryota</taxon>
        <taxon>Metazoa</taxon>
        <taxon>Chordata</taxon>
        <taxon>Craniata</taxon>
        <taxon>Vertebrata</taxon>
        <taxon>Euteleostomi</taxon>
        <taxon>Mammalia</taxon>
        <taxon>Eutheria</taxon>
        <taxon>Euarchontoglires</taxon>
        <taxon>Glires</taxon>
        <taxon>Rodentia</taxon>
        <taxon>Myomorpha</taxon>
        <taxon>Muroidea</taxon>
        <taxon>Cricetidae</taxon>
        <taxon>Arvicolinae</taxon>
        <taxon>Microtus</taxon>
    </lineage>
</organism>
<dbReference type="InterPro" id="IPR000010">
    <property type="entry name" value="Cystatin_dom"/>
</dbReference>
<dbReference type="SUPFAM" id="SSF54403">
    <property type="entry name" value="Cystatin/monellin"/>
    <property type="match status" value="4"/>
</dbReference>
<dbReference type="Gene3D" id="3.10.450.10">
    <property type="match status" value="4"/>
</dbReference>
<proteinExistence type="predicted"/>
<feature type="chain" id="PRO_5035254016" evidence="2">
    <location>
        <begin position="19"/>
        <end position="528"/>
    </location>
</feature>
<feature type="domain" description="Cystatin" evidence="3">
    <location>
        <begin position="231"/>
        <end position="328"/>
    </location>
</feature>
<dbReference type="PANTHER" id="PTHR47010">
    <property type="entry name" value="CYSTATIN-8-RELATED"/>
    <property type="match status" value="1"/>
</dbReference>
<name>A0A8J6L5I8_MICOH</name>
<feature type="domain" description="Cystatin" evidence="3">
    <location>
        <begin position="94"/>
        <end position="194"/>
    </location>
</feature>
<evidence type="ECO:0000313" key="5">
    <source>
        <dbReference type="Proteomes" id="UP000710432"/>
    </source>
</evidence>
<keyword evidence="2" id="KW-0732">Signal</keyword>
<dbReference type="Proteomes" id="UP000710432">
    <property type="component" value="Unassembled WGS sequence"/>
</dbReference>
<reference evidence="4" key="1">
    <citation type="submission" date="2020-03" db="EMBL/GenBank/DDBJ databases">
        <title>Studies in the Genomics of Life Span.</title>
        <authorList>
            <person name="Glass D."/>
        </authorList>
    </citation>
    <scope>NUCLEOTIDE SEQUENCE</scope>
    <source>
        <strain evidence="4">LTLLF</strain>
        <tissue evidence="4">Muscle</tissue>
    </source>
</reference>
<evidence type="ECO:0000256" key="1">
    <source>
        <dbReference type="SAM" id="MobiDB-lite"/>
    </source>
</evidence>
<protein>
    <submittedName>
        <fullName evidence="4">Cystatin-13</fullName>
    </submittedName>
</protein>
<gene>
    <name evidence="4" type="ORF">LTLLF_133265</name>
</gene>
<feature type="signal peptide" evidence="2">
    <location>
        <begin position="1"/>
        <end position="18"/>
    </location>
</feature>
<dbReference type="EMBL" id="JAATJU010021100">
    <property type="protein sequence ID" value="KAH0514657.1"/>
    <property type="molecule type" value="Genomic_DNA"/>
</dbReference>
<evidence type="ECO:0000313" key="4">
    <source>
        <dbReference type="EMBL" id="KAH0514657.1"/>
    </source>
</evidence>
<dbReference type="AlphaFoldDB" id="A0A8J6L5I8"/>
<dbReference type="SMART" id="SM00043">
    <property type="entry name" value="CY"/>
    <property type="match status" value="3"/>
</dbReference>
<dbReference type="PANTHER" id="PTHR47010:SF2">
    <property type="entry name" value="CYSTATIN-13"/>
    <property type="match status" value="1"/>
</dbReference>
<evidence type="ECO:0000256" key="2">
    <source>
        <dbReference type="SAM" id="SignalP"/>
    </source>
</evidence>
<evidence type="ECO:0000259" key="3">
    <source>
        <dbReference type="SMART" id="SM00043"/>
    </source>
</evidence>
<comment type="caution">
    <text evidence="4">The sequence shown here is derived from an EMBL/GenBank/DDBJ whole genome shotgun (WGS) entry which is preliminary data.</text>
</comment>
<accession>A0A8J6L5I8</accession>
<dbReference type="InterPro" id="IPR046350">
    <property type="entry name" value="Cystatin_sf"/>
</dbReference>